<feature type="binding site" evidence="10">
    <location>
        <position position="169"/>
    </location>
    <ligand>
        <name>Mn(2+)</name>
        <dbReference type="ChEBI" id="CHEBI:29035"/>
    </ligand>
</feature>
<evidence type="ECO:0000256" key="9">
    <source>
        <dbReference type="ARBA" id="ARBA00038592"/>
    </source>
</evidence>
<evidence type="ECO:0000256" key="6">
    <source>
        <dbReference type="ARBA" id="ARBA00023118"/>
    </source>
</evidence>
<sequence length="346" mass="38258">MRKHLNTLYVTLDDSYLQQDGESVAVRHAKETKLRVPLHNLDGIVTFGWSIGCSPQLMATCSRQGVTLSFCDGHGRFQATAQGFSPGNVLLRRTQYRAADDPDSSLAIARHCVAAKLANSRQVLLRGARDHGTEKPDRHAALTTAAAHLAHRIEAALTATDLDALRGVEGDGADTYFQAFNHLLTIDGPTFRFTTRSRRPPLDPINALLSFLYSLLAHDLRSACEASGLDAAVGFLHRDRPGRAGLALDLMEEFRAVIADRLALTLINRRQLTSADFVTQETGAVTLKEDSRKTVLVSWQERKAAELRHPFLDEKTTWGLLPHLQARLLARHLRGDLDAYPAFLLK</sequence>
<keyword evidence="3 10" id="KW-0255">Endonuclease</keyword>
<evidence type="ECO:0000256" key="1">
    <source>
        <dbReference type="ARBA" id="ARBA00022722"/>
    </source>
</evidence>
<dbReference type="GO" id="GO:0051607">
    <property type="term" value="P:defense response to virus"/>
    <property type="evidence" value="ECO:0007669"/>
    <property type="project" value="UniProtKB-UniRule"/>
</dbReference>
<feature type="binding site" evidence="10">
    <location>
        <position position="237"/>
    </location>
    <ligand>
        <name>Mn(2+)</name>
        <dbReference type="ChEBI" id="CHEBI:29035"/>
    </ligand>
</feature>
<dbReference type="InterPro" id="IPR042211">
    <property type="entry name" value="CRISPR-assoc_Cas1_N"/>
</dbReference>
<evidence type="ECO:0000256" key="8">
    <source>
        <dbReference type="ARBA" id="ARBA00023211"/>
    </source>
</evidence>
<dbReference type="NCBIfam" id="TIGR03640">
    <property type="entry name" value="cas1_DVULG"/>
    <property type="match status" value="1"/>
</dbReference>
<dbReference type="RefSeq" id="WP_330931993.1">
    <property type="nucleotide sequence ID" value="NZ_CP119075.1"/>
</dbReference>
<dbReference type="AlphaFoldDB" id="A0AAF0CNR2"/>
<evidence type="ECO:0000256" key="4">
    <source>
        <dbReference type="ARBA" id="ARBA00022801"/>
    </source>
</evidence>
<accession>A0AAF0CNR2</accession>
<dbReference type="Pfam" id="PF01867">
    <property type="entry name" value="Cas_Cas1"/>
    <property type="match status" value="1"/>
</dbReference>
<dbReference type="HAMAP" id="MF_01470">
    <property type="entry name" value="Cas1"/>
    <property type="match status" value="1"/>
</dbReference>
<dbReference type="InterPro" id="IPR019856">
    <property type="entry name" value="CRISPR-assoc_Cas1_DVULG"/>
</dbReference>
<dbReference type="NCBIfam" id="TIGR00287">
    <property type="entry name" value="cas1"/>
    <property type="match status" value="1"/>
</dbReference>
<comment type="function">
    <text evidence="10">CRISPR (clustered regularly interspaced short palindromic repeat), is an adaptive immune system that provides protection against mobile genetic elements (viruses, transposable elements and conjugative plasmids). CRISPR clusters contain spacers, sequences complementary to antecedent mobile elements, and target invading nucleic acids. CRISPR clusters are transcribed and processed into CRISPR RNA (crRNA). Acts as a dsDNA endonuclease. Involved in the integration of spacer DNA into the CRISPR cassette.</text>
</comment>
<dbReference type="PANTHER" id="PTHR34353:SF2">
    <property type="entry name" value="CRISPR-ASSOCIATED ENDONUCLEASE CAS1 1"/>
    <property type="match status" value="1"/>
</dbReference>
<comment type="cofactor">
    <cofactor evidence="10">
        <name>Mg(2+)</name>
        <dbReference type="ChEBI" id="CHEBI:18420"/>
    </cofactor>
    <cofactor evidence="10">
        <name>Mn(2+)</name>
        <dbReference type="ChEBI" id="CHEBI:29035"/>
    </cofactor>
</comment>
<dbReference type="KEGG" id="slom:PXH66_20570"/>
<dbReference type="InterPro" id="IPR050646">
    <property type="entry name" value="Cas1"/>
</dbReference>
<dbReference type="EMBL" id="CP119075">
    <property type="protein sequence ID" value="WED64745.1"/>
    <property type="molecule type" value="Genomic_DNA"/>
</dbReference>
<evidence type="ECO:0000256" key="7">
    <source>
        <dbReference type="ARBA" id="ARBA00023125"/>
    </source>
</evidence>
<dbReference type="Proteomes" id="UP001218638">
    <property type="component" value="Chromosome"/>
</dbReference>
<keyword evidence="6 10" id="KW-0051">Antiviral defense</keyword>
<protein>
    <recommendedName>
        <fullName evidence="10">CRISPR-associated endonuclease Cas1</fullName>
        <ecNumber evidence="10">3.1.-.-</ecNumber>
    </recommendedName>
</protein>
<name>A0AAF0CNR2_9BACT</name>
<dbReference type="CDD" id="cd09721">
    <property type="entry name" value="Cas1_I-C"/>
    <property type="match status" value="1"/>
</dbReference>
<dbReference type="GO" id="GO:0046872">
    <property type="term" value="F:metal ion binding"/>
    <property type="evidence" value="ECO:0007669"/>
    <property type="project" value="UniProtKB-UniRule"/>
</dbReference>
<comment type="subunit">
    <text evidence="9 10">Homodimer, forms a heterotetramer with a Cas2 homodimer.</text>
</comment>
<keyword evidence="2 10" id="KW-0479">Metal-binding</keyword>
<keyword evidence="8 10" id="KW-0464">Manganese</keyword>
<proteinExistence type="inferred from homology"/>
<dbReference type="InterPro" id="IPR002729">
    <property type="entry name" value="CRISPR-assoc_Cas1"/>
</dbReference>
<evidence type="ECO:0000256" key="3">
    <source>
        <dbReference type="ARBA" id="ARBA00022759"/>
    </source>
</evidence>
<reference evidence="11" key="1">
    <citation type="submission" date="2023-03" db="EMBL/GenBank/DDBJ databases">
        <title>Lomoglobus Profundus gen. nov., sp. nov., a novel member of the phylum Verrucomicrobia, isolated from deep-marine sediment of South China Sea.</title>
        <authorList>
            <person name="Ahmad T."/>
            <person name="Ishaq S.E."/>
            <person name="Wang F."/>
        </authorList>
    </citation>
    <scope>NUCLEOTIDE SEQUENCE</scope>
    <source>
        <strain evidence="11">LMO-M01</strain>
    </source>
</reference>
<evidence type="ECO:0000256" key="2">
    <source>
        <dbReference type="ARBA" id="ARBA00022723"/>
    </source>
</evidence>
<evidence type="ECO:0000313" key="12">
    <source>
        <dbReference type="Proteomes" id="UP001218638"/>
    </source>
</evidence>
<comment type="similarity">
    <text evidence="10">Belongs to the CRISPR-associated endonuclease Cas1 family.</text>
</comment>
<dbReference type="GO" id="GO:0016787">
    <property type="term" value="F:hydrolase activity"/>
    <property type="evidence" value="ECO:0007669"/>
    <property type="project" value="UniProtKB-KW"/>
</dbReference>
<evidence type="ECO:0000313" key="11">
    <source>
        <dbReference type="EMBL" id="WED64745.1"/>
    </source>
</evidence>
<dbReference type="Gene3D" id="1.20.120.920">
    <property type="entry name" value="CRISPR-associated endonuclease Cas1, C-terminal domain"/>
    <property type="match status" value="1"/>
</dbReference>
<dbReference type="Gene3D" id="3.100.10.20">
    <property type="entry name" value="CRISPR-associated endonuclease Cas1, N-terminal domain"/>
    <property type="match status" value="1"/>
</dbReference>
<keyword evidence="5 10" id="KW-0460">Magnesium</keyword>
<dbReference type="PANTHER" id="PTHR34353">
    <property type="entry name" value="CRISPR-ASSOCIATED ENDONUCLEASE CAS1 1"/>
    <property type="match status" value="1"/>
</dbReference>
<evidence type="ECO:0000256" key="5">
    <source>
        <dbReference type="ARBA" id="ARBA00022842"/>
    </source>
</evidence>
<gene>
    <name evidence="11" type="primary">cas1c</name>
    <name evidence="10" type="synonym">cas1</name>
    <name evidence="11" type="ORF">PXH66_20570</name>
</gene>
<keyword evidence="1 10" id="KW-0540">Nuclease</keyword>
<feature type="binding site" evidence="10">
    <location>
        <position position="252"/>
    </location>
    <ligand>
        <name>Mn(2+)</name>
        <dbReference type="ChEBI" id="CHEBI:29035"/>
    </ligand>
</feature>
<keyword evidence="4 10" id="KW-0378">Hydrolase</keyword>
<keyword evidence="12" id="KW-1185">Reference proteome</keyword>
<dbReference type="GO" id="GO:0004520">
    <property type="term" value="F:DNA endonuclease activity"/>
    <property type="evidence" value="ECO:0007669"/>
    <property type="project" value="InterPro"/>
</dbReference>
<dbReference type="InterPro" id="IPR042206">
    <property type="entry name" value="CRISPR-assoc_Cas1_C"/>
</dbReference>
<dbReference type="EC" id="3.1.-.-" evidence="10"/>
<organism evidence="11 12">
    <name type="scientific">Synoicihabitans lomoniglobus</name>
    <dbReference type="NCBI Taxonomy" id="2909285"/>
    <lineage>
        <taxon>Bacteria</taxon>
        <taxon>Pseudomonadati</taxon>
        <taxon>Verrucomicrobiota</taxon>
        <taxon>Opitutia</taxon>
        <taxon>Opitutales</taxon>
        <taxon>Opitutaceae</taxon>
        <taxon>Synoicihabitans</taxon>
    </lineage>
</organism>
<evidence type="ECO:0000256" key="10">
    <source>
        <dbReference type="HAMAP-Rule" id="MF_01470"/>
    </source>
</evidence>
<dbReference type="GO" id="GO:0043571">
    <property type="term" value="P:maintenance of CRISPR repeat elements"/>
    <property type="evidence" value="ECO:0007669"/>
    <property type="project" value="UniProtKB-UniRule"/>
</dbReference>
<keyword evidence="7 10" id="KW-0238">DNA-binding</keyword>
<dbReference type="GO" id="GO:0003677">
    <property type="term" value="F:DNA binding"/>
    <property type="evidence" value="ECO:0007669"/>
    <property type="project" value="UniProtKB-KW"/>
</dbReference>